<evidence type="ECO:0000313" key="4">
    <source>
        <dbReference type="Proteomes" id="UP001595647"/>
    </source>
</evidence>
<dbReference type="EMBL" id="JBHRTG010000003">
    <property type="protein sequence ID" value="MFC3162173.1"/>
    <property type="molecule type" value="Genomic_DNA"/>
</dbReference>
<feature type="compositionally biased region" description="Low complexity" evidence="1">
    <location>
        <begin position="12"/>
        <end position="28"/>
    </location>
</feature>
<evidence type="ECO:0000259" key="2">
    <source>
        <dbReference type="Pfam" id="PF02120"/>
    </source>
</evidence>
<feature type="region of interest" description="Disordered" evidence="1">
    <location>
        <begin position="406"/>
        <end position="485"/>
    </location>
</feature>
<feature type="compositionally biased region" description="Low complexity" evidence="1">
    <location>
        <begin position="418"/>
        <end position="430"/>
    </location>
</feature>
<protein>
    <submittedName>
        <fullName evidence="3">Flagellar hook-length control protein FliK</fullName>
    </submittedName>
</protein>
<gene>
    <name evidence="3" type="ORF">ACFOHV_02645</name>
</gene>
<dbReference type="CDD" id="cd17470">
    <property type="entry name" value="T3SS_Flik_C"/>
    <property type="match status" value="1"/>
</dbReference>
<evidence type="ECO:0000313" key="3">
    <source>
        <dbReference type="EMBL" id="MFC3162173.1"/>
    </source>
</evidence>
<dbReference type="InterPro" id="IPR038610">
    <property type="entry name" value="FliK-like_C_sf"/>
</dbReference>
<feature type="compositionally biased region" description="Low complexity" evidence="1">
    <location>
        <begin position="101"/>
        <end position="113"/>
    </location>
</feature>
<feature type="compositionally biased region" description="Basic and acidic residues" evidence="1">
    <location>
        <begin position="66"/>
        <end position="96"/>
    </location>
</feature>
<evidence type="ECO:0000256" key="1">
    <source>
        <dbReference type="SAM" id="MobiDB-lite"/>
    </source>
</evidence>
<feature type="compositionally biased region" description="Basic and acidic residues" evidence="1">
    <location>
        <begin position="39"/>
        <end position="54"/>
    </location>
</feature>
<accession>A0ABV7HXW9</accession>
<feature type="compositionally biased region" description="Basic and acidic residues" evidence="1">
    <location>
        <begin position="190"/>
        <end position="204"/>
    </location>
</feature>
<keyword evidence="3" id="KW-0282">Flagellum</keyword>
<feature type="domain" description="Flagellar hook-length control protein-like C-terminal" evidence="2">
    <location>
        <begin position="336"/>
        <end position="403"/>
    </location>
</feature>
<dbReference type="Proteomes" id="UP001595647">
    <property type="component" value="Unassembled WGS sequence"/>
</dbReference>
<reference evidence="4" key="1">
    <citation type="journal article" date="2019" name="Int. J. Syst. Evol. Microbiol.">
        <title>The Global Catalogue of Microorganisms (GCM) 10K type strain sequencing project: providing services to taxonomists for standard genome sequencing and annotation.</title>
        <authorList>
            <consortium name="The Broad Institute Genomics Platform"/>
            <consortium name="The Broad Institute Genome Sequencing Center for Infectious Disease"/>
            <person name="Wu L."/>
            <person name="Ma J."/>
        </authorList>
    </citation>
    <scope>NUCLEOTIDE SEQUENCE [LARGE SCALE GENOMIC DNA]</scope>
    <source>
        <strain evidence="4">KCTC 52231</strain>
    </source>
</reference>
<dbReference type="Pfam" id="PF02120">
    <property type="entry name" value="Flg_hook"/>
    <property type="match status" value="1"/>
</dbReference>
<proteinExistence type="predicted"/>
<dbReference type="InterPro" id="IPR021136">
    <property type="entry name" value="Flagellar_hook_control-like_C"/>
</dbReference>
<keyword evidence="3" id="KW-0966">Cell projection</keyword>
<keyword evidence="4" id="KW-1185">Reference proteome</keyword>
<dbReference type="RefSeq" id="WP_182305284.1">
    <property type="nucleotide sequence ID" value="NZ_CP059896.1"/>
</dbReference>
<feature type="compositionally biased region" description="Basic and acidic residues" evidence="1">
    <location>
        <begin position="124"/>
        <end position="136"/>
    </location>
</feature>
<comment type="caution">
    <text evidence="3">The sequence shown here is derived from an EMBL/GenBank/DDBJ whole genome shotgun (WGS) entry which is preliminary data.</text>
</comment>
<keyword evidence="3" id="KW-0969">Cilium</keyword>
<sequence length="485" mass="49764">MIDIGVTGTLPSADAAARTGSTAASSRSGAGGFSEVLDGAERRGGKSAVDDERSAPTVELSARSRLRTDSDAHAPDDEVQAEREEQPPAKARDRGGRNSPAGFAAHAPAMARALQEALPGRGEMTTRRGAETDKPVARGLRCLVERADAAAEDDQQAESTGDALTADLGETLSLLKGVPTEVQPGLQHPDSSKGRLDRSVKGRDTTGPAVDPRLATPDQVAGDTSTGGQAPDGTDALSSGTDRTFRFARLDGKGQPLTMRMNESGDAARYETGTAPGEGTQTIAVLDARRYLAPVSTANSTNIAAAVAGDGEWSRAMQPMTEISDTATASGGGKVVHTLKIQMTPIELGSVTANLRLRGDELTVHLTVETHAALRQLNDDQSDILKALRAQGLTVDHVHVSMAPAAERAGGDGGQGAGQWQQGGQQAQQGAGQGAGGGPRQDMFGNSRGEDDSSGRIGNDASVAETAGNGGGTVSGGARPDHVYL</sequence>
<feature type="region of interest" description="Disordered" evidence="1">
    <location>
        <begin position="180"/>
        <end position="242"/>
    </location>
</feature>
<dbReference type="Gene3D" id="3.30.750.140">
    <property type="match status" value="1"/>
</dbReference>
<name>A0ABV7HXW9_9HYPH</name>
<feature type="region of interest" description="Disordered" evidence="1">
    <location>
        <begin position="1"/>
        <end position="138"/>
    </location>
</feature>
<organism evidence="3 4">
    <name type="scientific">Ciceribacter thiooxidans</name>
    <dbReference type="NCBI Taxonomy" id="1969821"/>
    <lineage>
        <taxon>Bacteria</taxon>
        <taxon>Pseudomonadati</taxon>
        <taxon>Pseudomonadota</taxon>
        <taxon>Alphaproteobacteria</taxon>
        <taxon>Hyphomicrobiales</taxon>
        <taxon>Rhizobiaceae</taxon>
        <taxon>Ciceribacter</taxon>
    </lineage>
</organism>